<dbReference type="GO" id="GO:0016579">
    <property type="term" value="P:protein deubiquitination"/>
    <property type="evidence" value="ECO:0007669"/>
    <property type="project" value="InterPro"/>
</dbReference>
<feature type="compositionally biased region" description="Basic residues" evidence="3">
    <location>
        <begin position="105"/>
        <end position="115"/>
    </location>
</feature>
<comment type="catalytic activity">
    <reaction evidence="1 2">
        <text>Thiol-dependent hydrolysis of ester, thioester, amide, peptide and isopeptide bonds formed by the C-terminal Gly of ubiquitin (a 76-residue protein attached to proteins as an intracellular targeting signal).</text>
        <dbReference type="EC" id="3.4.19.12"/>
    </reaction>
</comment>
<evidence type="ECO:0000313" key="6">
    <source>
        <dbReference type="Proteomes" id="UP000007879"/>
    </source>
</evidence>
<accession>A0A1X7TMD8</accession>
<feature type="compositionally biased region" description="Polar residues" evidence="3">
    <location>
        <begin position="222"/>
        <end position="231"/>
    </location>
</feature>
<evidence type="ECO:0000256" key="2">
    <source>
        <dbReference type="RuleBase" id="RU366025"/>
    </source>
</evidence>
<dbReference type="PROSITE" id="PS50235">
    <property type="entry name" value="USP_3"/>
    <property type="match status" value="1"/>
</dbReference>
<feature type="compositionally biased region" description="Polar residues" evidence="3">
    <location>
        <begin position="294"/>
        <end position="303"/>
    </location>
</feature>
<dbReference type="InterPro" id="IPR028889">
    <property type="entry name" value="USP"/>
</dbReference>
<keyword evidence="2" id="KW-0833">Ubl conjugation pathway</keyword>
<keyword evidence="2" id="KW-0378">Hydrolase</keyword>
<dbReference type="Gene3D" id="3.90.70.10">
    <property type="entry name" value="Cysteine proteinases"/>
    <property type="match status" value="1"/>
</dbReference>
<dbReference type="Pfam" id="PF00443">
    <property type="entry name" value="UCH"/>
    <property type="match status" value="1"/>
</dbReference>
<organism evidence="5">
    <name type="scientific">Amphimedon queenslandica</name>
    <name type="common">Sponge</name>
    <dbReference type="NCBI Taxonomy" id="400682"/>
    <lineage>
        <taxon>Eukaryota</taxon>
        <taxon>Metazoa</taxon>
        <taxon>Porifera</taxon>
        <taxon>Demospongiae</taxon>
        <taxon>Heteroscleromorpha</taxon>
        <taxon>Haplosclerida</taxon>
        <taxon>Niphatidae</taxon>
        <taxon>Amphimedon</taxon>
    </lineage>
</organism>
<feature type="region of interest" description="Disordered" evidence="3">
    <location>
        <begin position="286"/>
        <end position="308"/>
    </location>
</feature>
<feature type="compositionally biased region" description="Basic and acidic residues" evidence="3">
    <location>
        <begin position="183"/>
        <end position="194"/>
    </location>
</feature>
<dbReference type="InterPro" id="IPR038765">
    <property type="entry name" value="Papain-like_cys_pep_sf"/>
</dbReference>
<feature type="compositionally biased region" description="Basic and acidic residues" evidence="3">
    <location>
        <begin position="116"/>
        <end position="125"/>
    </location>
</feature>
<dbReference type="AlphaFoldDB" id="A0A1X7TMD8"/>
<dbReference type="PANTHER" id="PTHR21646">
    <property type="entry name" value="UBIQUITIN CARBOXYL-TERMINAL HYDROLASE"/>
    <property type="match status" value="1"/>
</dbReference>
<dbReference type="STRING" id="400682.A0A1X7TMD8"/>
<dbReference type="GO" id="GO:0006508">
    <property type="term" value="P:proteolysis"/>
    <property type="evidence" value="ECO:0007669"/>
    <property type="project" value="UniProtKB-KW"/>
</dbReference>
<sequence>MLKGLSYLLCCGSKSTEIDEIDEIDIKKPIPNTEQKEPFEIFELSESPQVIRSKKSKLSNSDSEGELDEKLMDQLPKTLKQFKDQSRTTKQLLLPDKLHREKNQKPHLRSVVPKHAKPENRKLEYETSFSKQSYSPHSTPPRRRKTSRSCDDFSDKFPKIDQIPVKQVSRSSSSNEIYSTPPSDRKALSWKDKPFYPPKSLSQDAISKQSSRSSISSDLSGICNNPSNSSSGEDKTLNVHRHAKLSGVKSQRVNSEICGLINLGNTCYMNSALQCLVHTEPLRELIEPKDKNGSRTLHTSQPSDRPLASPFSRLIKDMFKASGLASCKPNDLKKAIEDHAPIFKGNSQQDAQELITLFIGGLHEEFNEITGKKPYVTMEVDESQFESEEEIAEEWRKLSERRDKSKIIEIFYGQIKCTMKCQNPSCGHEQKTYELVFPLTLPVPTKKANVSLKDCLKLYTKKKLSTDPWYCEECNEVVNLSRKVEMWNMPQILMVYLKRFCLEGGIHTKINKHVKFDFMFPLENFCPREKEQYQLYAVINHNGSLQFGHYYAFVKCQDKWYKCNDEMCREISVDDVITSSAYVLFYERVYVV</sequence>
<keyword evidence="6" id="KW-1185">Reference proteome</keyword>
<evidence type="ECO:0000256" key="3">
    <source>
        <dbReference type="SAM" id="MobiDB-lite"/>
    </source>
</evidence>
<feature type="domain" description="USP" evidence="4">
    <location>
        <begin position="258"/>
        <end position="589"/>
    </location>
</feature>
<dbReference type="InterPro" id="IPR018200">
    <property type="entry name" value="USP_CS"/>
</dbReference>
<keyword evidence="2" id="KW-0788">Thiol protease</keyword>
<dbReference type="CDD" id="cd02674">
    <property type="entry name" value="Peptidase_C19R"/>
    <property type="match status" value="1"/>
</dbReference>
<evidence type="ECO:0000259" key="4">
    <source>
        <dbReference type="PROSITE" id="PS50235"/>
    </source>
</evidence>
<evidence type="ECO:0000313" key="5">
    <source>
        <dbReference type="EnsemblMetazoa" id="Aqu2.1.16082_001"/>
    </source>
</evidence>
<dbReference type="InterPro" id="IPR050185">
    <property type="entry name" value="Ub_carboxyl-term_hydrolase"/>
</dbReference>
<comment type="similarity">
    <text evidence="2">Belongs to the peptidase C19 family.</text>
</comment>
<dbReference type="PROSITE" id="PS00972">
    <property type="entry name" value="USP_1"/>
    <property type="match status" value="1"/>
</dbReference>
<dbReference type="InParanoid" id="A0A1X7TMD8"/>
<dbReference type="InterPro" id="IPR001394">
    <property type="entry name" value="Peptidase_C19_UCH"/>
</dbReference>
<feature type="compositionally biased region" description="Polar residues" evidence="3">
    <location>
        <begin position="168"/>
        <end position="182"/>
    </location>
</feature>
<gene>
    <name evidence="5" type="primary">105314631</name>
</gene>
<reference evidence="6" key="1">
    <citation type="journal article" date="2010" name="Nature">
        <title>The Amphimedon queenslandica genome and the evolution of animal complexity.</title>
        <authorList>
            <person name="Srivastava M."/>
            <person name="Simakov O."/>
            <person name="Chapman J."/>
            <person name="Fahey B."/>
            <person name="Gauthier M.E."/>
            <person name="Mitros T."/>
            <person name="Richards G.S."/>
            <person name="Conaco C."/>
            <person name="Dacre M."/>
            <person name="Hellsten U."/>
            <person name="Larroux C."/>
            <person name="Putnam N.H."/>
            <person name="Stanke M."/>
            <person name="Adamska M."/>
            <person name="Darling A."/>
            <person name="Degnan S.M."/>
            <person name="Oakley T.H."/>
            <person name="Plachetzki D.C."/>
            <person name="Zhai Y."/>
            <person name="Adamski M."/>
            <person name="Calcino A."/>
            <person name="Cummins S.F."/>
            <person name="Goodstein D.M."/>
            <person name="Harris C."/>
            <person name="Jackson D.J."/>
            <person name="Leys S.P."/>
            <person name="Shu S."/>
            <person name="Woodcroft B.J."/>
            <person name="Vervoort M."/>
            <person name="Kosik K.S."/>
            <person name="Manning G."/>
            <person name="Degnan B.M."/>
            <person name="Rokhsar D.S."/>
        </authorList>
    </citation>
    <scope>NUCLEOTIDE SEQUENCE [LARGE SCALE GENOMIC DNA]</scope>
</reference>
<dbReference type="EnsemblMetazoa" id="Aqu2.1.16082_001">
    <property type="protein sequence ID" value="Aqu2.1.16082_001"/>
    <property type="gene ID" value="Aqu2.1.16082"/>
</dbReference>
<dbReference type="KEGG" id="aqu:105314631"/>
<dbReference type="EnsemblMetazoa" id="XM_011408916.2">
    <property type="protein sequence ID" value="XP_011407218.2"/>
    <property type="gene ID" value="LOC105314631"/>
</dbReference>
<protein>
    <recommendedName>
        <fullName evidence="2">Ubiquitin carboxyl-terminal hydrolase</fullName>
        <ecNumber evidence="2">3.4.19.12</ecNumber>
    </recommendedName>
</protein>
<feature type="region of interest" description="Disordered" evidence="3">
    <location>
        <begin position="96"/>
        <end position="236"/>
    </location>
</feature>
<proteinExistence type="inferred from homology"/>
<dbReference type="PROSITE" id="PS00973">
    <property type="entry name" value="USP_2"/>
    <property type="match status" value="1"/>
</dbReference>
<dbReference type="OrthoDB" id="265306at2759"/>
<evidence type="ECO:0000256" key="1">
    <source>
        <dbReference type="ARBA" id="ARBA00000707"/>
    </source>
</evidence>
<reference evidence="5" key="2">
    <citation type="submission" date="2017-05" db="UniProtKB">
        <authorList>
            <consortium name="EnsemblMetazoa"/>
        </authorList>
    </citation>
    <scope>IDENTIFICATION</scope>
</reference>
<dbReference type="EC" id="3.4.19.12" evidence="2"/>
<dbReference type="GO" id="GO:0004843">
    <property type="term" value="F:cysteine-type deubiquitinase activity"/>
    <property type="evidence" value="ECO:0007669"/>
    <property type="project" value="UniProtKB-UniRule"/>
</dbReference>
<dbReference type="Proteomes" id="UP000007879">
    <property type="component" value="Unassembled WGS sequence"/>
</dbReference>
<name>A0A1X7TMD8_AMPQE</name>
<dbReference type="SUPFAM" id="SSF54001">
    <property type="entry name" value="Cysteine proteinases"/>
    <property type="match status" value="1"/>
</dbReference>
<feature type="compositionally biased region" description="Low complexity" evidence="3">
    <location>
        <begin position="202"/>
        <end position="220"/>
    </location>
</feature>
<keyword evidence="2" id="KW-0645">Protease</keyword>
<feature type="compositionally biased region" description="Basic and acidic residues" evidence="3">
    <location>
        <begin position="148"/>
        <end position="159"/>
    </location>
</feature>